<feature type="domain" description="CN hydrolase" evidence="7">
    <location>
        <begin position="11"/>
        <end position="255"/>
    </location>
</feature>
<evidence type="ECO:0000256" key="1">
    <source>
        <dbReference type="ARBA" id="ARBA00010613"/>
    </source>
</evidence>
<reference evidence="8 9" key="1">
    <citation type="journal article" date="2023" name="BMC Biol.">
        <title>The compact genome of the sponge Oopsacas minuta (Hexactinellida) is lacking key metazoan core genes.</title>
        <authorList>
            <person name="Santini S."/>
            <person name="Schenkelaars Q."/>
            <person name="Jourda C."/>
            <person name="Duchesne M."/>
            <person name="Belahbib H."/>
            <person name="Rocher C."/>
            <person name="Selva M."/>
            <person name="Riesgo A."/>
            <person name="Vervoort M."/>
            <person name="Leys S.P."/>
            <person name="Kodjabachian L."/>
            <person name="Le Bivic A."/>
            <person name="Borchiellini C."/>
            <person name="Claverie J.M."/>
            <person name="Renard E."/>
        </authorList>
    </citation>
    <scope>NUCLEOTIDE SEQUENCE [LARGE SCALE GENOMIC DNA]</scope>
    <source>
        <strain evidence="8">SPO-2</strain>
    </source>
</reference>
<dbReference type="GO" id="GO:0005739">
    <property type="term" value="C:mitochondrion"/>
    <property type="evidence" value="ECO:0007669"/>
    <property type="project" value="TreeGrafter"/>
</dbReference>
<evidence type="ECO:0000256" key="3">
    <source>
        <dbReference type="ARBA" id="ARBA00036637"/>
    </source>
</evidence>
<dbReference type="InterPro" id="IPR003010">
    <property type="entry name" value="C-N_Hydrolase"/>
</dbReference>
<evidence type="ECO:0000259" key="7">
    <source>
        <dbReference type="PROSITE" id="PS50263"/>
    </source>
</evidence>
<evidence type="ECO:0000256" key="6">
    <source>
        <dbReference type="ARBA" id="ARBA00048745"/>
    </source>
</evidence>
<dbReference type="GO" id="GO:0006528">
    <property type="term" value="P:asparagine metabolic process"/>
    <property type="evidence" value="ECO:0007669"/>
    <property type="project" value="TreeGrafter"/>
</dbReference>
<comment type="catalytic activity">
    <reaction evidence="6">
        <text>2-oxosuccinamate + H2O = oxaloacetate + NH4(+)</text>
        <dbReference type="Rhea" id="RHEA:59412"/>
        <dbReference type="ChEBI" id="CHEBI:15377"/>
        <dbReference type="ChEBI" id="CHEBI:16452"/>
        <dbReference type="ChEBI" id="CHEBI:28938"/>
        <dbReference type="ChEBI" id="CHEBI:57735"/>
        <dbReference type="EC" id="3.5.1.3"/>
    </reaction>
    <physiologicalReaction direction="left-to-right" evidence="6">
        <dbReference type="Rhea" id="RHEA:59413"/>
    </physiologicalReaction>
</comment>
<dbReference type="GO" id="GO:0006107">
    <property type="term" value="P:oxaloacetate metabolic process"/>
    <property type="evidence" value="ECO:0007669"/>
    <property type="project" value="TreeGrafter"/>
</dbReference>
<dbReference type="GO" id="GO:0006541">
    <property type="term" value="P:glutamine metabolic process"/>
    <property type="evidence" value="ECO:0007669"/>
    <property type="project" value="TreeGrafter"/>
</dbReference>
<evidence type="ECO:0000256" key="2">
    <source>
        <dbReference type="ARBA" id="ARBA00022801"/>
    </source>
</evidence>
<accession>A0AAV7KI40</accession>
<dbReference type="PANTHER" id="PTHR23088">
    <property type="entry name" value="NITRILASE-RELATED"/>
    <property type="match status" value="1"/>
</dbReference>
<dbReference type="Proteomes" id="UP001165289">
    <property type="component" value="Unassembled WGS sequence"/>
</dbReference>
<organism evidence="8 9">
    <name type="scientific">Oopsacas minuta</name>
    <dbReference type="NCBI Taxonomy" id="111878"/>
    <lineage>
        <taxon>Eukaryota</taxon>
        <taxon>Metazoa</taxon>
        <taxon>Porifera</taxon>
        <taxon>Hexactinellida</taxon>
        <taxon>Hexasterophora</taxon>
        <taxon>Lyssacinosida</taxon>
        <taxon>Leucopsacidae</taxon>
        <taxon>Oopsacas</taxon>
    </lineage>
</organism>
<dbReference type="EMBL" id="JAKMXF010000033">
    <property type="protein sequence ID" value="KAI6660548.1"/>
    <property type="molecule type" value="Genomic_DNA"/>
</dbReference>
<evidence type="ECO:0000256" key="4">
    <source>
        <dbReference type="ARBA" id="ARBA00039118"/>
    </source>
</evidence>
<dbReference type="Pfam" id="PF00795">
    <property type="entry name" value="CN_hydrolase"/>
    <property type="match status" value="1"/>
</dbReference>
<dbReference type="PANTHER" id="PTHR23088:SF30">
    <property type="entry name" value="OMEGA-AMIDASE NIT2"/>
    <property type="match status" value="1"/>
</dbReference>
<dbReference type="PROSITE" id="PS50263">
    <property type="entry name" value="CN_HYDROLASE"/>
    <property type="match status" value="1"/>
</dbReference>
<dbReference type="EC" id="3.5.1.3" evidence="4"/>
<protein>
    <recommendedName>
        <fullName evidence="4">omega-amidase</fullName>
        <ecNumber evidence="4">3.5.1.3</ecNumber>
    </recommendedName>
    <alternativeName>
        <fullName evidence="5">Nitrilase homolog 2</fullName>
    </alternativeName>
</protein>
<dbReference type="InterPro" id="IPR001110">
    <property type="entry name" value="UPF0012_CS"/>
</dbReference>
<sequence>MATMRTVSQGLKIALVQNLVGKNKQENIDHSFSLVRKARENGATMISLPECFQSPYGNQYFGEYAETIPGYTTEQLKSLAKELGIYLIGGSIPERDGDKLYNTTTVFNPSGDMILKFRKIHLFDIDIPGKITFLESNTLSSGSKIGYFDTKYCRVGIGICYDIRFPELAMLMNKLGCKVLIYPGCFNMTTGPVHWELLIRARALDNQCYCCAVSQARDDSASYVAWGNSTVCDPWGEVVGKAGSKEEIIYSDIDFERIEMIRNQIPIGKQKRNDIYELKYLS</sequence>
<proteinExistence type="inferred from homology"/>
<keyword evidence="2" id="KW-0378">Hydrolase</keyword>
<dbReference type="PROSITE" id="PS01227">
    <property type="entry name" value="UPF0012"/>
    <property type="match status" value="1"/>
</dbReference>
<dbReference type="Gene3D" id="3.60.110.10">
    <property type="entry name" value="Carbon-nitrogen hydrolase"/>
    <property type="match status" value="1"/>
</dbReference>
<dbReference type="AlphaFoldDB" id="A0AAV7KI40"/>
<dbReference type="FunFam" id="3.60.110.10:FF:000002">
    <property type="entry name" value="Nitrilase family member 2"/>
    <property type="match status" value="1"/>
</dbReference>
<gene>
    <name evidence="8" type="ORF">LOD99_14132</name>
</gene>
<comment type="similarity">
    <text evidence="1">Belongs to the carbon-nitrogen hydrolase superfamily. NIT1/NIT2 family.</text>
</comment>
<name>A0AAV7KI40_9METZ</name>
<dbReference type="GO" id="GO:0050152">
    <property type="term" value="F:omega-amidase activity"/>
    <property type="evidence" value="ECO:0007669"/>
    <property type="project" value="UniProtKB-EC"/>
</dbReference>
<dbReference type="SUPFAM" id="SSF56317">
    <property type="entry name" value="Carbon-nitrogen hydrolase"/>
    <property type="match status" value="1"/>
</dbReference>
<evidence type="ECO:0000256" key="5">
    <source>
        <dbReference type="ARBA" id="ARBA00041576"/>
    </source>
</evidence>
<evidence type="ECO:0000313" key="8">
    <source>
        <dbReference type="EMBL" id="KAI6660548.1"/>
    </source>
</evidence>
<dbReference type="CDD" id="cd07572">
    <property type="entry name" value="nit"/>
    <property type="match status" value="1"/>
</dbReference>
<dbReference type="InterPro" id="IPR036526">
    <property type="entry name" value="C-N_Hydrolase_sf"/>
</dbReference>
<comment type="caution">
    <text evidence="8">The sequence shown here is derived from an EMBL/GenBank/DDBJ whole genome shotgun (WGS) entry which is preliminary data.</text>
</comment>
<keyword evidence="9" id="KW-1185">Reference proteome</keyword>
<evidence type="ECO:0000313" key="9">
    <source>
        <dbReference type="Proteomes" id="UP001165289"/>
    </source>
</evidence>
<comment type="catalytic activity">
    <reaction evidence="3">
        <text>2-oxoglutaramate + H2O = 2-oxoglutarate + NH4(+)</text>
        <dbReference type="Rhea" id="RHEA:32963"/>
        <dbReference type="ChEBI" id="CHEBI:15377"/>
        <dbReference type="ChEBI" id="CHEBI:16769"/>
        <dbReference type="ChEBI" id="CHEBI:16810"/>
        <dbReference type="ChEBI" id="CHEBI:28938"/>
        <dbReference type="EC" id="3.5.1.3"/>
    </reaction>
    <physiologicalReaction direction="left-to-right" evidence="3">
        <dbReference type="Rhea" id="RHEA:32964"/>
    </physiologicalReaction>
</comment>
<dbReference type="InterPro" id="IPR045254">
    <property type="entry name" value="Nit1/2_C-N_Hydrolase"/>
</dbReference>